<proteinExistence type="predicted"/>
<feature type="compositionally biased region" description="Polar residues" evidence="1">
    <location>
        <begin position="174"/>
        <end position="198"/>
    </location>
</feature>
<feature type="compositionally biased region" description="Low complexity" evidence="1">
    <location>
        <begin position="1392"/>
        <end position="1407"/>
    </location>
</feature>
<feature type="non-terminal residue" evidence="2">
    <location>
        <position position="1436"/>
    </location>
</feature>
<feature type="compositionally biased region" description="Polar residues" evidence="1">
    <location>
        <begin position="1323"/>
        <end position="1332"/>
    </location>
</feature>
<dbReference type="GeneID" id="11517054"/>
<feature type="region of interest" description="Disordered" evidence="1">
    <location>
        <begin position="611"/>
        <end position="642"/>
    </location>
</feature>
<feature type="region of interest" description="Disordered" evidence="1">
    <location>
        <begin position="405"/>
        <end position="503"/>
    </location>
</feature>
<dbReference type="HOGENOM" id="CLU_252179_0_0_1"/>
<feature type="region of interest" description="Disordered" evidence="1">
    <location>
        <begin position="878"/>
        <end position="930"/>
    </location>
</feature>
<feature type="region of interest" description="Disordered" evidence="1">
    <location>
        <begin position="533"/>
        <end position="554"/>
    </location>
</feature>
<sequence length="1436" mass="148690">MAALPENWEWDYDGTRWFYRYKPTGLIQYTFPKPGDEFPEFVDDNAAPLDLAPEERLVSQQQIKRRSTLGGSWRGQPARAKQRERAVSNVSSDQDDGSEPFWLQPDGLMYMGPGAYNDISPLQEEDEDERGQATNDADDGGDKKDSASAAAQHVADGPAAAGSPSKGAAVAVPSQISPSTSTETTPQVPNSHPATATPQIDRAIIVESVDAAPAPVVAAPVDPPAPEIPLLDSREVPYDPLGFVAELPSELTAQCHVEINPAPVELPGNELMVDTSEPAPYANAFHLEPAELPSDEIPAGRRVARNTAEQKSLSSQTTRSQQEQQQQRPHQTTRELLSRPYGAARQNSTPQVASTVAHMPGGGVAEPPPSGKYQPYNPARQGAFGAAAANRHSIAEIRPLVPADDNNKRHSLAGPALSRVPPSDVPAALLPPHIPPKLPLDSPDSSRQSSLPGAEARHESISGLTTKASGGLTHFPSVLQPARGRPVMRAQSPPQSKGASPARAYQAYKPYHDLQRDIEDTVQLLSNAGFGQGTTTSAQASSVAARPQASRTNTLPAHLPSLPYMGGYPHLPPSSASVPAPLTHLHSHQTPPAECGGCVATGGAAGSVMPLQYSAPLPPSSPDLPPPLNISRKSPPLPSSVPTGFSAFRPEVTAKADAIFSGATAAPVHTTAASAPAPASLGAEANPDRETMLAAPNSAGPAGQAGAASYPNQAGSSGPPPSAAAKVEGTASFNSLAASSEKLQPSGHPSPAKPASFAVEAVGAAPVMPLPSEAAPVSDSGSSPAPLPADVLVTVTDQQPLAPSASDVGYQETRQSIPAQSDLVGPDNVHIPPHVVSEVHHKPPANPNMPLPTDGTVQSASAVLYASPAPAATVASQVPFNSHTGGRGANPEMTPPRSVASPRAPTPSPRTPSPLSRASSPPTQQNNIQKRIPSVSPPAIAMAGSAQQGSFTGQQTLLHKTGIHAPVVGLGPAPMPSSSSALPNASLAAPSTGPGHTFQTDHNSLGSYQVGVSQLSAPGAVSAAEHGYLPTHESGDCQRPAAQVHADNIEAAAAPNQQSQQPPQGVVAPVVSQSAMPNANPGLSTPLPAPAPTQEEAPSSPVSVADQEHKRTQPPMPSPMQAIGQTQLPLHSGGQLPSNVAAHGQPSVAPTGRPFSPPATTQLGPLPHPGAPGTAPPQPPVMLASPTIPAGMVPQGVHPGMFLQQQYAYHPSVFPQPGMQVAQHQPVPPHLLQPGQMPMGAPLTQAPQPPQQPVKQEKSWFGRLWRSESVKKPTKSGAAAQPGTPPQQLFPVFPPSVPPNQPAPPHQFALAAVQPHMAMMTMNNQNYPSQPQFRAPNHNPNQPVMPPPQVRPAIQQQAQLLHHPAQRPSSIGPGQGQTAQQEQSPVQPPAPAQAQGQTQPQGGTPVPVALPVQGQGQGQGQEQATGERHEGGGGYP</sequence>
<dbReference type="Proteomes" id="UP000008181">
    <property type="component" value="Chromosome 1"/>
</dbReference>
<feature type="compositionally biased region" description="Basic and acidic residues" evidence="1">
    <location>
        <begin position="1425"/>
        <end position="1436"/>
    </location>
</feature>
<feature type="compositionally biased region" description="Low complexity" evidence="1">
    <location>
        <begin position="310"/>
        <end position="330"/>
    </location>
</feature>
<dbReference type="EMBL" id="CP003009">
    <property type="protein sequence ID" value="AEO62727.1"/>
    <property type="molecule type" value="Genomic_DNA"/>
</dbReference>
<evidence type="ECO:0000313" key="2">
    <source>
        <dbReference type="EMBL" id="AEO62727.1"/>
    </source>
</evidence>
<feature type="compositionally biased region" description="Low complexity" evidence="1">
    <location>
        <begin position="694"/>
        <end position="717"/>
    </location>
</feature>
<gene>
    <name evidence="2" type="ORF">THITE_112492</name>
</gene>
<keyword evidence="3" id="KW-1185">Reference proteome</keyword>
<reference evidence="2 3" key="1">
    <citation type="journal article" date="2011" name="Nat. Biotechnol.">
        <title>Comparative genomic analysis of the thermophilic biomass-degrading fungi Myceliophthora thermophila and Thielavia terrestris.</title>
        <authorList>
            <person name="Berka R.M."/>
            <person name="Grigoriev I.V."/>
            <person name="Otillar R."/>
            <person name="Salamov A."/>
            <person name="Grimwood J."/>
            <person name="Reid I."/>
            <person name="Ishmael N."/>
            <person name="John T."/>
            <person name="Darmond C."/>
            <person name="Moisan M.-C."/>
            <person name="Henrissat B."/>
            <person name="Coutinho P.M."/>
            <person name="Lombard V."/>
            <person name="Natvig D.O."/>
            <person name="Lindquist E."/>
            <person name="Schmutz J."/>
            <person name="Lucas S."/>
            <person name="Harris P."/>
            <person name="Powlowski J."/>
            <person name="Bellemare A."/>
            <person name="Taylor D."/>
            <person name="Butler G."/>
            <person name="de Vries R.P."/>
            <person name="Allijn I.E."/>
            <person name="van den Brink J."/>
            <person name="Ushinsky S."/>
            <person name="Storms R."/>
            <person name="Powell A.J."/>
            <person name="Paulsen I.T."/>
            <person name="Elbourne L.D.H."/>
            <person name="Baker S.E."/>
            <person name="Magnuson J."/>
            <person name="LaBoissiere S."/>
            <person name="Clutterbuck A.J."/>
            <person name="Martinez D."/>
            <person name="Wogulis M."/>
            <person name="de Leon A.L."/>
            <person name="Rey M.W."/>
            <person name="Tsang A."/>
        </authorList>
    </citation>
    <scope>NUCLEOTIDE SEQUENCE [LARGE SCALE GENOMIC DNA]</scope>
    <source>
        <strain evidence="3">ATCC 38088 / NRRL 8126</strain>
    </source>
</reference>
<dbReference type="OrthoDB" id="3439539at2759"/>
<feature type="compositionally biased region" description="Polar residues" evidence="1">
    <location>
        <begin position="345"/>
        <end position="354"/>
    </location>
</feature>
<feature type="compositionally biased region" description="Low complexity" evidence="1">
    <location>
        <begin position="534"/>
        <end position="545"/>
    </location>
</feature>
<evidence type="ECO:0000256" key="1">
    <source>
        <dbReference type="SAM" id="MobiDB-lite"/>
    </source>
</evidence>
<feature type="compositionally biased region" description="Low complexity" evidence="1">
    <location>
        <begin position="147"/>
        <end position="172"/>
    </location>
</feature>
<feature type="compositionally biased region" description="Low complexity" evidence="1">
    <location>
        <begin position="976"/>
        <end position="991"/>
    </location>
</feature>
<feature type="compositionally biased region" description="Pro residues" evidence="1">
    <location>
        <begin position="616"/>
        <end position="628"/>
    </location>
</feature>
<feature type="compositionally biased region" description="Pro residues" evidence="1">
    <location>
        <begin position="1166"/>
        <end position="1180"/>
    </location>
</feature>
<feature type="region of interest" description="Disordered" evidence="1">
    <location>
        <begin position="1074"/>
        <end position="1187"/>
    </location>
</feature>
<evidence type="ECO:0000313" key="3">
    <source>
        <dbReference type="Proteomes" id="UP000008181"/>
    </source>
</evidence>
<dbReference type="RefSeq" id="XP_003649063.1">
    <property type="nucleotide sequence ID" value="XM_003649015.1"/>
</dbReference>
<feature type="region of interest" description="Disordered" evidence="1">
    <location>
        <begin position="1323"/>
        <end position="1436"/>
    </location>
</feature>
<feature type="region of interest" description="Disordered" evidence="1">
    <location>
        <begin position="969"/>
        <end position="1004"/>
    </location>
</feature>
<accession>G2QTB0</accession>
<feature type="region of interest" description="Disordered" evidence="1">
    <location>
        <begin position="304"/>
        <end position="371"/>
    </location>
</feature>
<feature type="region of interest" description="Disordered" evidence="1">
    <location>
        <begin position="1269"/>
        <end position="1306"/>
    </location>
</feature>
<protein>
    <recommendedName>
        <fullName evidence="4">WW domain-containing protein</fullName>
    </recommendedName>
</protein>
<name>G2QTB0_THETT</name>
<feature type="region of interest" description="Disordered" evidence="1">
    <location>
        <begin position="692"/>
        <end position="727"/>
    </location>
</feature>
<feature type="compositionally biased region" description="Pro residues" evidence="1">
    <location>
        <begin position="1292"/>
        <end position="1305"/>
    </location>
</feature>
<feature type="region of interest" description="Disordered" evidence="1">
    <location>
        <begin position="1219"/>
        <end position="1257"/>
    </location>
</feature>
<organism evidence="2 3">
    <name type="scientific">Thermothielavioides terrestris (strain ATCC 38088 / NRRL 8126)</name>
    <name type="common">Thielavia terrestris</name>
    <dbReference type="NCBI Taxonomy" id="578455"/>
    <lineage>
        <taxon>Eukaryota</taxon>
        <taxon>Fungi</taxon>
        <taxon>Dikarya</taxon>
        <taxon>Ascomycota</taxon>
        <taxon>Pezizomycotina</taxon>
        <taxon>Sordariomycetes</taxon>
        <taxon>Sordariomycetidae</taxon>
        <taxon>Sordariales</taxon>
        <taxon>Chaetomiaceae</taxon>
        <taxon>Thermothielavioides</taxon>
        <taxon>Thermothielavioides terrestris</taxon>
    </lineage>
</organism>
<feature type="compositionally biased region" description="Low complexity" evidence="1">
    <location>
        <begin position="1351"/>
        <end position="1363"/>
    </location>
</feature>
<evidence type="ECO:0008006" key="4">
    <source>
        <dbReference type="Google" id="ProtNLM"/>
    </source>
</evidence>
<feature type="compositionally biased region" description="Low complexity" evidence="1">
    <location>
        <begin position="913"/>
        <end position="923"/>
    </location>
</feature>
<feature type="region of interest" description="Disordered" evidence="1">
    <location>
        <begin position="55"/>
        <end position="198"/>
    </location>
</feature>
<dbReference type="eggNOG" id="ENOG502QR8W">
    <property type="taxonomic scope" value="Eukaryota"/>
</dbReference>
<dbReference type="KEGG" id="ttt:THITE_112492"/>